<evidence type="ECO:0000256" key="1">
    <source>
        <dbReference type="ARBA" id="ARBA00004613"/>
    </source>
</evidence>
<dbReference type="InterPro" id="IPR000734">
    <property type="entry name" value="TAG_lipase"/>
</dbReference>
<dbReference type="PANTHER" id="PTHR11610:SF173">
    <property type="entry name" value="LIPASE DOMAIN-CONTAINING PROTEIN-RELATED"/>
    <property type="match status" value="1"/>
</dbReference>
<proteinExistence type="inferred from homology"/>
<dbReference type="PANTHER" id="PTHR11610">
    <property type="entry name" value="LIPASE"/>
    <property type="match status" value="1"/>
</dbReference>
<feature type="domain" description="Lipase" evidence="5">
    <location>
        <begin position="69"/>
        <end position="128"/>
    </location>
</feature>
<reference evidence="6" key="1">
    <citation type="journal article" date="2023" name="G3 (Bethesda)">
        <title>A reference genome for the long-term kleptoplast-retaining sea slug Elysia crispata morphotype clarki.</title>
        <authorList>
            <person name="Eastman K.E."/>
            <person name="Pendleton A.L."/>
            <person name="Shaikh M.A."/>
            <person name="Suttiyut T."/>
            <person name="Ogas R."/>
            <person name="Tomko P."/>
            <person name="Gavelis G."/>
            <person name="Widhalm J.R."/>
            <person name="Wisecaver J.H."/>
        </authorList>
    </citation>
    <scope>NUCLEOTIDE SEQUENCE</scope>
    <source>
        <strain evidence="6">ECLA1</strain>
    </source>
</reference>
<comment type="caution">
    <text evidence="6">The sequence shown here is derived from an EMBL/GenBank/DDBJ whole genome shotgun (WGS) entry which is preliminary data.</text>
</comment>
<dbReference type="InterPro" id="IPR029058">
    <property type="entry name" value="AB_hydrolase_fold"/>
</dbReference>
<comment type="subcellular location">
    <subcellularLocation>
        <location evidence="1">Secreted</location>
    </subcellularLocation>
</comment>
<evidence type="ECO:0000256" key="3">
    <source>
        <dbReference type="ARBA" id="ARBA00022525"/>
    </source>
</evidence>
<dbReference type="Gene3D" id="3.40.50.1820">
    <property type="entry name" value="alpha/beta hydrolase"/>
    <property type="match status" value="2"/>
</dbReference>
<dbReference type="Proteomes" id="UP001283361">
    <property type="component" value="Unassembled WGS sequence"/>
</dbReference>
<protein>
    <recommendedName>
        <fullName evidence="5">Lipase domain-containing protein</fullName>
    </recommendedName>
</protein>
<dbReference type="GO" id="GO:0016298">
    <property type="term" value="F:lipase activity"/>
    <property type="evidence" value="ECO:0007669"/>
    <property type="project" value="InterPro"/>
</dbReference>
<gene>
    <name evidence="6" type="ORF">RRG08_052801</name>
</gene>
<name>A0AAE1B6K8_9GAST</name>
<evidence type="ECO:0000256" key="4">
    <source>
        <dbReference type="RuleBase" id="RU004262"/>
    </source>
</evidence>
<dbReference type="EMBL" id="JAWDGP010000459">
    <property type="protein sequence ID" value="KAK3800418.1"/>
    <property type="molecule type" value="Genomic_DNA"/>
</dbReference>
<keyword evidence="7" id="KW-1185">Reference proteome</keyword>
<evidence type="ECO:0000259" key="5">
    <source>
        <dbReference type="Pfam" id="PF00151"/>
    </source>
</evidence>
<dbReference type="GO" id="GO:0005615">
    <property type="term" value="C:extracellular space"/>
    <property type="evidence" value="ECO:0007669"/>
    <property type="project" value="TreeGrafter"/>
</dbReference>
<dbReference type="GO" id="GO:0016042">
    <property type="term" value="P:lipid catabolic process"/>
    <property type="evidence" value="ECO:0007669"/>
    <property type="project" value="TreeGrafter"/>
</dbReference>
<organism evidence="6 7">
    <name type="scientific">Elysia crispata</name>
    <name type="common">lettuce slug</name>
    <dbReference type="NCBI Taxonomy" id="231223"/>
    <lineage>
        <taxon>Eukaryota</taxon>
        <taxon>Metazoa</taxon>
        <taxon>Spiralia</taxon>
        <taxon>Lophotrochozoa</taxon>
        <taxon>Mollusca</taxon>
        <taxon>Gastropoda</taxon>
        <taxon>Heterobranchia</taxon>
        <taxon>Euthyneura</taxon>
        <taxon>Panpulmonata</taxon>
        <taxon>Sacoglossa</taxon>
        <taxon>Placobranchoidea</taxon>
        <taxon>Plakobranchidae</taxon>
        <taxon>Elysia</taxon>
    </lineage>
</organism>
<dbReference type="SUPFAM" id="SSF53474">
    <property type="entry name" value="alpha/beta-Hydrolases"/>
    <property type="match status" value="1"/>
</dbReference>
<dbReference type="InterPro" id="IPR013818">
    <property type="entry name" value="Lipase"/>
</dbReference>
<accession>A0AAE1B6K8</accession>
<evidence type="ECO:0000256" key="2">
    <source>
        <dbReference type="ARBA" id="ARBA00010701"/>
    </source>
</evidence>
<dbReference type="AlphaFoldDB" id="A0AAE1B6K8"/>
<evidence type="ECO:0000313" key="7">
    <source>
        <dbReference type="Proteomes" id="UP001283361"/>
    </source>
</evidence>
<comment type="similarity">
    <text evidence="2 4">Belongs to the AB hydrolase superfamily. Lipase family.</text>
</comment>
<dbReference type="Pfam" id="PF00151">
    <property type="entry name" value="Lipase"/>
    <property type="match status" value="1"/>
</dbReference>
<keyword evidence="3" id="KW-0964">Secreted</keyword>
<sequence length="252" mass="28368">MYILRVLVAAVTVIFVGSLRGREALFTHDRNSIKNSRFDPCRKTAFLITGYFQPRGDLRIITFAETLASVSLFCRDIAKFMEALVDVTGTDPKGIQLLGISMGVHVAGQASRQFRVGRITVFGSINPYVGHVNYIINDAIKQPGCENLDESMEMCYHLRAAYLYLASLDKCTIYFKECGSYIGFKLGLCRDRSNLAFGFALEAEDASRDGRLYWYATDRDVYPFCNRADPIAPKIPSKICRHKINQTEEALD</sequence>
<evidence type="ECO:0000313" key="6">
    <source>
        <dbReference type="EMBL" id="KAK3800418.1"/>
    </source>
</evidence>